<dbReference type="InterPro" id="IPR036812">
    <property type="entry name" value="NAD(P)_OxRdtase_dom_sf"/>
</dbReference>
<reference evidence="8" key="1">
    <citation type="journal article" date="2020" name="Biotechnol. Biofuels">
        <title>New insights from the biogas microbiome by comprehensive genome-resolved metagenomics of nearly 1600 species originating from multiple anaerobic digesters.</title>
        <authorList>
            <person name="Campanaro S."/>
            <person name="Treu L."/>
            <person name="Rodriguez-R L.M."/>
            <person name="Kovalovszki A."/>
            <person name="Ziels R.M."/>
            <person name="Maus I."/>
            <person name="Zhu X."/>
            <person name="Kougias P.G."/>
            <person name="Basile A."/>
            <person name="Luo G."/>
            <person name="Schluter A."/>
            <person name="Konstantinidis K.T."/>
            <person name="Angelidaki I."/>
        </authorList>
    </citation>
    <scope>NUCLEOTIDE SEQUENCE</scope>
    <source>
        <strain evidence="8">AS01afH2WH_6</strain>
    </source>
</reference>
<dbReference type="InterPro" id="IPR023210">
    <property type="entry name" value="NADP_OxRdtase_dom"/>
</dbReference>
<dbReference type="InterPro" id="IPR018170">
    <property type="entry name" value="Aldo/ket_reductase_CS"/>
</dbReference>
<dbReference type="Pfam" id="PF00248">
    <property type="entry name" value="Aldo_ket_red"/>
    <property type="match status" value="1"/>
</dbReference>
<dbReference type="Proteomes" id="UP000767327">
    <property type="component" value="Unassembled WGS sequence"/>
</dbReference>
<accession>A0A971CXV3</accession>
<dbReference type="PROSITE" id="PS00062">
    <property type="entry name" value="ALDOKETO_REDUCTASE_2"/>
    <property type="match status" value="1"/>
</dbReference>
<dbReference type="PANTHER" id="PTHR43827:SF3">
    <property type="entry name" value="NADP-DEPENDENT OXIDOREDUCTASE DOMAIN-CONTAINING PROTEIN"/>
    <property type="match status" value="1"/>
</dbReference>
<dbReference type="Gene3D" id="3.20.20.100">
    <property type="entry name" value="NADP-dependent oxidoreductase domain"/>
    <property type="match status" value="1"/>
</dbReference>
<protein>
    <submittedName>
        <fullName evidence="8">Aldo/keto reductase</fullName>
    </submittedName>
</protein>
<dbReference type="PANTHER" id="PTHR43827">
    <property type="entry name" value="2,5-DIKETO-D-GLUCONIC ACID REDUCTASE"/>
    <property type="match status" value="1"/>
</dbReference>
<dbReference type="PIRSF" id="PIRSF000097">
    <property type="entry name" value="AKR"/>
    <property type="match status" value="1"/>
</dbReference>
<dbReference type="PROSITE" id="PS00798">
    <property type="entry name" value="ALDOKETO_REDUCTASE_1"/>
    <property type="match status" value="1"/>
</dbReference>
<organism evidence="8 9">
    <name type="scientific">Bifidobacterium crudilactis</name>
    <dbReference type="NCBI Taxonomy" id="327277"/>
    <lineage>
        <taxon>Bacteria</taxon>
        <taxon>Bacillati</taxon>
        <taxon>Actinomycetota</taxon>
        <taxon>Actinomycetes</taxon>
        <taxon>Bifidobacteriales</taxon>
        <taxon>Bifidobacteriaceae</taxon>
        <taxon>Bifidobacterium</taxon>
    </lineage>
</organism>
<name>A0A971CXV3_9BIFI</name>
<dbReference type="FunFam" id="3.20.20.100:FF:000015">
    <property type="entry name" value="Oxidoreductase, aldo/keto reductase family"/>
    <property type="match status" value="1"/>
</dbReference>
<evidence type="ECO:0000256" key="4">
    <source>
        <dbReference type="PIRSR" id="PIRSR000097-1"/>
    </source>
</evidence>
<keyword evidence="2" id="KW-0521">NADP</keyword>
<dbReference type="EMBL" id="JAAXZR010000009">
    <property type="protein sequence ID" value="NLT79149.1"/>
    <property type="molecule type" value="Genomic_DNA"/>
</dbReference>
<evidence type="ECO:0000256" key="1">
    <source>
        <dbReference type="ARBA" id="ARBA00007905"/>
    </source>
</evidence>
<reference evidence="8" key="2">
    <citation type="submission" date="2020-01" db="EMBL/GenBank/DDBJ databases">
        <authorList>
            <person name="Campanaro S."/>
        </authorList>
    </citation>
    <scope>NUCLEOTIDE SEQUENCE</scope>
    <source>
        <strain evidence="8">AS01afH2WH_6</strain>
    </source>
</reference>
<dbReference type="AlphaFoldDB" id="A0A971CXV3"/>
<comment type="caution">
    <text evidence="8">The sequence shown here is derived from an EMBL/GenBank/DDBJ whole genome shotgun (WGS) entry which is preliminary data.</text>
</comment>
<evidence type="ECO:0000256" key="3">
    <source>
        <dbReference type="ARBA" id="ARBA00023002"/>
    </source>
</evidence>
<evidence type="ECO:0000256" key="6">
    <source>
        <dbReference type="PIRSR" id="PIRSR000097-3"/>
    </source>
</evidence>
<evidence type="ECO:0000313" key="8">
    <source>
        <dbReference type="EMBL" id="NLT79149.1"/>
    </source>
</evidence>
<evidence type="ECO:0000256" key="2">
    <source>
        <dbReference type="ARBA" id="ARBA00022857"/>
    </source>
</evidence>
<dbReference type="PRINTS" id="PR00069">
    <property type="entry name" value="ALDKETRDTASE"/>
</dbReference>
<dbReference type="SUPFAM" id="SSF51430">
    <property type="entry name" value="NAD(P)-linked oxidoreductase"/>
    <property type="match status" value="1"/>
</dbReference>
<feature type="binding site" evidence="5">
    <location>
        <position position="127"/>
    </location>
    <ligand>
        <name>substrate</name>
    </ligand>
</feature>
<comment type="similarity">
    <text evidence="1">Belongs to the aldo/keto reductase family.</text>
</comment>
<dbReference type="PROSITE" id="PS00063">
    <property type="entry name" value="ALDOKETO_REDUCTASE_3"/>
    <property type="match status" value="1"/>
</dbReference>
<feature type="domain" description="NADP-dependent oxidoreductase" evidence="7">
    <location>
        <begin position="37"/>
        <end position="278"/>
    </location>
</feature>
<evidence type="ECO:0000313" key="9">
    <source>
        <dbReference type="Proteomes" id="UP000767327"/>
    </source>
</evidence>
<evidence type="ECO:0000256" key="5">
    <source>
        <dbReference type="PIRSR" id="PIRSR000097-2"/>
    </source>
</evidence>
<feature type="site" description="Lowers pKa of active site Tyr" evidence="6">
    <location>
        <position position="94"/>
    </location>
</feature>
<dbReference type="GO" id="GO:0016616">
    <property type="term" value="F:oxidoreductase activity, acting on the CH-OH group of donors, NAD or NADP as acceptor"/>
    <property type="evidence" value="ECO:0007669"/>
    <property type="project" value="UniProtKB-ARBA"/>
</dbReference>
<keyword evidence="3" id="KW-0560">Oxidoreductase</keyword>
<dbReference type="InterPro" id="IPR020471">
    <property type="entry name" value="AKR"/>
</dbReference>
<sequence>MQSKGPEILTLNAYAGDAESTGGAVGTTGIGIPQLGLGVFQTPEGKETVDSVRWALEAGYRHIDTAAVYGNERSVGEGMRESGVLRRDIFLTTKLWNDDIRAGRTEEAFYESLDRLGTSYVDLYLIHWPVDGWQRAWEVMVDLYHQHRIRAIGVSNFQRHHLEELRAISAVRPAVDQIESSPQFLNQELIDYCHGKRIHVEVWSPLGGTGGTLLKDPILQQIAEAHGKSPAQVVIRWHLQRGVIVIPKSTHEERIRQNFDVFDFSLDDAEMAAVSALNTDTRNGADPDNFDF</sequence>
<gene>
    <name evidence="8" type="ORF">GXW98_02535</name>
</gene>
<feature type="active site" description="Proton donor" evidence="4">
    <location>
        <position position="69"/>
    </location>
</feature>
<proteinExistence type="inferred from homology"/>
<evidence type="ECO:0000259" key="7">
    <source>
        <dbReference type="Pfam" id="PF00248"/>
    </source>
</evidence>